<dbReference type="GO" id="GO:0005739">
    <property type="term" value="C:mitochondrion"/>
    <property type="evidence" value="ECO:0007669"/>
    <property type="project" value="TreeGrafter"/>
</dbReference>
<dbReference type="InterPro" id="IPR001796">
    <property type="entry name" value="DHFR_dom"/>
</dbReference>
<evidence type="ECO:0000256" key="3">
    <source>
        <dbReference type="ARBA" id="ARBA00018886"/>
    </source>
</evidence>
<proteinExistence type="inferred from homology"/>
<dbReference type="InterPro" id="IPR017925">
    <property type="entry name" value="DHFR_CS"/>
</dbReference>
<keyword evidence="6" id="KW-0560">Oxidoreductase</keyword>
<dbReference type="GO" id="GO:0046654">
    <property type="term" value="P:tetrahydrofolate biosynthetic process"/>
    <property type="evidence" value="ECO:0007669"/>
    <property type="project" value="UniProtKB-UniPathway"/>
</dbReference>
<dbReference type="SUPFAM" id="SSF53597">
    <property type="entry name" value="Dihydrofolate reductase-like"/>
    <property type="match status" value="1"/>
</dbReference>
<dbReference type="OrthoDB" id="414698at2759"/>
<dbReference type="PROSITE" id="PS00075">
    <property type="entry name" value="DHFR_1"/>
    <property type="match status" value="1"/>
</dbReference>
<organism evidence="9 10">
    <name type="scientific">Coleophoma crateriformis</name>
    <dbReference type="NCBI Taxonomy" id="565419"/>
    <lineage>
        <taxon>Eukaryota</taxon>
        <taxon>Fungi</taxon>
        <taxon>Dikarya</taxon>
        <taxon>Ascomycota</taxon>
        <taxon>Pezizomycotina</taxon>
        <taxon>Leotiomycetes</taxon>
        <taxon>Helotiales</taxon>
        <taxon>Dermateaceae</taxon>
        <taxon>Coleophoma</taxon>
    </lineage>
</organism>
<dbReference type="Proteomes" id="UP000256328">
    <property type="component" value="Unassembled WGS sequence"/>
</dbReference>
<dbReference type="InterPro" id="IPR012259">
    <property type="entry name" value="DHFR"/>
</dbReference>
<dbReference type="Pfam" id="PF00186">
    <property type="entry name" value="DHFR_1"/>
    <property type="match status" value="1"/>
</dbReference>
<keyword evidence="5" id="KW-0521">NADP</keyword>
<evidence type="ECO:0000313" key="10">
    <source>
        <dbReference type="Proteomes" id="UP000256328"/>
    </source>
</evidence>
<evidence type="ECO:0000256" key="2">
    <source>
        <dbReference type="ARBA" id="ARBA00012856"/>
    </source>
</evidence>
<comment type="caution">
    <text evidence="9">The sequence shown here is derived from an EMBL/GenBank/DDBJ whole genome shotgun (WGS) entry which is preliminary data.</text>
</comment>
<dbReference type="GO" id="GO:0046655">
    <property type="term" value="P:folic acid metabolic process"/>
    <property type="evidence" value="ECO:0007669"/>
    <property type="project" value="TreeGrafter"/>
</dbReference>
<dbReference type="PROSITE" id="PS51330">
    <property type="entry name" value="DHFR_2"/>
    <property type="match status" value="1"/>
</dbReference>
<dbReference type="GO" id="GO:0050661">
    <property type="term" value="F:NADP binding"/>
    <property type="evidence" value="ECO:0007669"/>
    <property type="project" value="InterPro"/>
</dbReference>
<feature type="domain" description="DHFR" evidence="8">
    <location>
        <begin position="6"/>
        <end position="209"/>
    </location>
</feature>
<dbReference type="PANTHER" id="PTHR48069:SF3">
    <property type="entry name" value="DIHYDROFOLATE REDUCTASE"/>
    <property type="match status" value="1"/>
</dbReference>
<keyword evidence="10" id="KW-1185">Reference proteome</keyword>
<evidence type="ECO:0000256" key="6">
    <source>
        <dbReference type="ARBA" id="ARBA00023002"/>
    </source>
</evidence>
<evidence type="ECO:0000313" key="9">
    <source>
        <dbReference type="EMBL" id="RDW65316.1"/>
    </source>
</evidence>
<dbReference type="InterPro" id="IPR024072">
    <property type="entry name" value="DHFR-like_dom_sf"/>
</dbReference>
<evidence type="ECO:0000256" key="7">
    <source>
        <dbReference type="RuleBase" id="RU004474"/>
    </source>
</evidence>
<sequence>MALPKELALIVAATSKNMGIGKNGGLPWTGLRKEMQYFAQVTQKTKPGQPTENAVIMGRKTWESIPKKFRPLKMRTNVIISRSHPESGESAGVANKSIQCNSIDGAMNAIGKQALENQGSESSKVFVIGGAQIYQAALDIKEAKFILLTRILEDFDCDTFFPLKLNADGSGDGWERRSYDFLKAWVGIDVPEGIQEENGIKYVFEMWQKTDTT</sequence>
<evidence type="ECO:0000259" key="8">
    <source>
        <dbReference type="PROSITE" id="PS51330"/>
    </source>
</evidence>
<comment type="pathway">
    <text evidence="1">Cofactor biosynthesis; tetrahydrofolate biosynthesis; 5,6,7,8-tetrahydrofolate from 7,8-dihydrofolate: step 1/1.</text>
</comment>
<dbReference type="GO" id="GO:0004146">
    <property type="term" value="F:dihydrofolate reductase activity"/>
    <property type="evidence" value="ECO:0007669"/>
    <property type="project" value="UniProtKB-EC"/>
</dbReference>
<dbReference type="PRINTS" id="PR00070">
    <property type="entry name" value="DHFR"/>
</dbReference>
<dbReference type="EC" id="1.5.1.3" evidence="2"/>
<evidence type="ECO:0000256" key="1">
    <source>
        <dbReference type="ARBA" id="ARBA00004903"/>
    </source>
</evidence>
<dbReference type="PANTHER" id="PTHR48069">
    <property type="entry name" value="DIHYDROFOLATE REDUCTASE"/>
    <property type="match status" value="1"/>
</dbReference>
<keyword evidence="4" id="KW-0554">One-carbon metabolism</keyword>
<dbReference type="GO" id="GO:0046452">
    <property type="term" value="P:dihydrofolate metabolic process"/>
    <property type="evidence" value="ECO:0007669"/>
    <property type="project" value="TreeGrafter"/>
</dbReference>
<dbReference type="AlphaFoldDB" id="A0A3D8QTZ4"/>
<accession>A0A3D8QTZ4</accession>
<dbReference type="Gene3D" id="3.40.430.10">
    <property type="entry name" value="Dihydrofolate Reductase, subunit A"/>
    <property type="match status" value="1"/>
</dbReference>
<evidence type="ECO:0000256" key="4">
    <source>
        <dbReference type="ARBA" id="ARBA00022563"/>
    </source>
</evidence>
<dbReference type="UniPathway" id="UPA00077">
    <property type="reaction ID" value="UER00158"/>
</dbReference>
<dbReference type="EMBL" id="PDLN01000015">
    <property type="protein sequence ID" value="RDW65316.1"/>
    <property type="molecule type" value="Genomic_DNA"/>
</dbReference>
<dbReference type="CDD" id="cd00209">
    <property type="entry name" value="DHFR"/>
    <property type="match status" value="1"/>
</dbReference>
<evidence type="ECO:0000256" key="5">
    <source>
        <dbReference type="ARBA" id="ARBA00022857"/>
    </source>
</evidence>
<gene>
    <name evidence="9" type="ORF">BP5796_10008</name>
</gene>
<reference evidence="9 10" key="1">
    <citation type="journal article" date="2018" name="IMA Fungus">
        <title>IMA Genome-F 9: Draft genome sequence of Annulohypoxylon stygium, Aspergillus mulundensis, Berkeleyomyces basicola (syn. Thielaviopsis basicola), Ceratocystis smalleyi, two Cercospora beticola strains, Coleophoma cylindrospora, Fusarium fracticaudum, Phialophora cf. hyalina, and Morchella septimelata.</title>
        <authorList>
            <person name="Wingfield B.D."/>
            <person name="Bills G.F."/>
            <person name="Dong Y."/>
            <person name="Huang W."/>
            <person name="Nel W.J."/>
            <person name="Swalarsk-Parry B.S."/>
            <person name="Vaghefi N."/>
            <person name="Wilken P.M."/>
            <person name="An Z."/>
            <person name="de Beer Z.W."/>
            <person name="De Vos L."/>
            <person name="Chen L."/>
            <person name="Duong T.A."/>
            <person name="Gao Y."/>
            <person name="Hammerbacher A."/>
            <person name="Kikkert J.R."/>
            <person name="Li Y."/>
            <person name="Li H."/>
            <person name="Li K."/>
            <person name="Li Q."/>
            <person name="Liu X."/>
            <person name="Ma X."/>
            <person name="Naidoo K."/>
            <person name="Pethybridge S.J."/>
            <person name="Sun J."/>
            <person name="Steenkamp E.T."/>
            <person name="van der Nest M.A."/>
            <person name="van Wyk S."/>
            <person name="Wingfield M.J."/>
            <person name="Xiong C."/>
            <person name="Yue Q."/>
            <person name="Zhang X."/>
        </authorList>
    </citation>
    <scope>NUCLEOTIDE SEQUENCE [LARGE SCALE GENOMIC DNA]</scope>
    <source>
        <strain evidence="9 10">BP5796</strain>
    </source>
</reference>
<name>A0A3D8QTZ4_9HELO</name>
<protein>
    <recommendedName>
        <fullName evidence="3">Dihydrofolate reductase</fullName>
        <ecNumber evidence="2">1.5.1.3</ecNumber>
    </recommendedName>
</protein>
<comment type="similarity">
    <text evidence="7">Belongs to the dihydrofolate reductase family.</text>
</comment>
<dbReference type="GO" id="GO:0006730">
    <property type="term" value="P:one-carbon metabolic process"/>
    <property type="evidence" value="ECO:0007669"/>
    <property type="project" value="UniProtKB-KW"/>
</dbReference>